<sequence>MSSYFETNLTLNADIEWPMVNYLSMDVAEPGMPSMYGGHFLPYEVIAPICPVEGGHIFNHSDDLFLSDKAYCAEPSFVPQDFELFAHLDDLAATDAGSLHSAFSSGIETTASSATSASSLPPISISTEPTASEPRKSRFKAVFARLCDSYKKTGEFDVPFHTPTAEELALLDTPAALTEWYPVEVPSVEGYLPVEPVDLNIVSARLTAWLEETRLDEVVVVESGKRKRAVEDVGGEDRYARVCSVDEVEISHTQPARESLPQTQRTFALIPQGCAPSRPPRPHLRADAERPFELRARPYLALELDPRA</sequence>
<dbReference type="EMBL" id="KL198077">
    <property type="protein sequence ID" value="KDQ09515.1"/>
    <property type="molecule type" value="Genomic_DNA"/>
</dbReference>
<proteinExistence type="predicted"/>
<gene>
    <name evidence="1" type="ORF">BOTBODRAFT_524268</name>
</gene>
<name>A0A067M472_BOTB1</name>
<reference evidence="2" key="1">
    <citation type="journal article" date="2014" name="Proc. Natl. Acad. Sci. U.S.A.">
        <title>Extensive sampling of basidiomycete genomes demonstrates inadequacy of the white-rot/brown-rot paradigm for wood decay fungi.</title>
        <authorList>
            <person name="Riley R."/>
            <person name="Salamov A.A."/>
            <person name="Brown D.W."/>
            <person name="Nagy L.G."/>
            <person name="Floudas D."/>
            <person name="Held B.W."/>
            <person name="Levasseur A."/>
            <person name="Lombard V."/>
            <person name="Morin E."/>
            <person name="Otillar R."/>
            <person name="Lindquist E.A."/>
            <person name="Sun H."/>
            <person name="LaButti K.M."/>
            <person name="Schmutz J."/>
            <person name="Jabbour D."/>
            <person name="Luo H."/>
            <person name="Baker S.E."/>
            <person name="Pisabarro A.G."/>
            <person name="Walton J.D."/>
            <person name="Blanchette R.A."/>
            <person name="Henrissat B."/>
            <person name="Martin F."/>
            <person name="Cullen D."/>
            <person name="Hibbett D.S."/>
            <person name="Grigoriev I.V."/>
        </authorList>
    </citation>
    <scope>NUCLEOTIDE SEQUENCE [LARGE SCALE GENOMIC DNA]</scope>
    <source>
        <strain evidence="2">FD-172 SS1</strain>
    </source>
</reference>
<dbReference type="Proteomes" id="UP000027195">
    <property type="component" value="Unassembled WGS sequence"/>
</dbReference>
<dbReference type="HOGENOM" id="CLU_903126_0_0_1"/>
<protein>
    <submittedName>
        <fullName evidence="1">Uncharacterized protein</fullName>
    </submittedName>
</protein>
<evidence type="ECO:0000313" key="1">
    <source>
        <dbReference type="EMBL" id="KDQ09515.1"/>
    </source>
</evidence>
<organism evidence="1 2">
    <name type="scientific">Botryobasidium botryosum (strain FD-172 SS1)</name>
    <dbReference type="NCBI Taxonomy" id="930990"/>
    <lineage>
        <taxon>Eukaryota</taxon>
        <taxon>Fungi</taxon>
        <taxon>Dikarya</taxon>
        <taxon>Basidiomycota</taxon>
        <taxon>Agaricomycotina</taxon>
        <taxon>Agaricomycetes</taxon>
        <taxon>Cantharellales</taxon>
        <taxon>Botryobasidiaceae</taxon>
        <taxon>Botryobasidium</taxon>
    </lineage>
</organism>
<evidence type="ECO:0000313" key="2">
    <source>
        <dbReference type="Proteomes" id="UP000027195"/>
    </source>
</evidence>
<dbReference type="InParanoid" id="A0A067M472"/>
<dbReference type="AlphaFoldDB" id="A0A067M472"/>
<keyword evidence="2" id="KW-1185">Reference proteome</keyword>
<accession>A0A067M472</accession>